<feature type="transmembrane region" description="Helical" evidence="6">
    <location>
        <begin position="87"/>
        <end position="105"/>
    </location>
</feature>
<feature type="transmembrane region" description="Helical" evidence="6">
    <location>
        <begin position="12"/>
        <end position="31"/>
    </location>
</feature>
<evidence type="ECO:0008006" key="9">
    <source>
        <dbReference type="Google" id="ProtNLM"/>
    </source>
</evidence>
<comment type="similarity">
    <text evidence="2">Belongs to the TMEM45 family.</text>
</comment>
<proteinExistence type="inferred from homology"/>
<dbReference type="GO" id="GO:0016020">
    <property type="term" value="C:membrane"/>
    <property type="evidence" value="ECO:0007669"/>
    <property type="project" value="UniProtKB-SubCell"/>
</dbReference>
<name>A0ABD1RQL6_9LAMI</name>
<comment type="caution">
    <text evidence="7">The sequence shown here is derived from an EMBL/GenBank/DDBJ whole genome shotgun (WGS) entry which is preliminary data.</text>
</comment>
<dbReference type="Pfam" id="PF04819">
    <property type="entry name" value="DUF716"/>
    <property type="match status" value="1"/>
</dbReference>
<dbReference type="EMBL" id="JBFOLK010000008">
    <property type="protein sequence ID" value="KAL2490716.1"/>
    <property type="molecule type" value="Genomic_DNA"/>
</dbReference>
<feature type="transmembrane region" description="Helical" evidence="6">
    <location>
        <begin position="242"/>
        <end position="260"/>
    </location>
</feature>
<keyword evidence="4 6" id="KW-1133">Transmembrane helix</keyword>
<keyword evidence="8" id="KW-1185">Reference proteome</keyword>
<evidence type="ECO:0000256" key="4">
    <source>
        <dbReference type="ARBA" id="ARBA00022989"/>
    </source>
</evidence>
<dbReference type="Proteomes" id="UP001604336">
    <property type="component" value="Unassembled WGS sequence"/>
</dbReference>
<feature type="transmembrane region" description="Helical" evidence="6">
    <location>
        <begin position="176"/>
        <end position="198"/>
    </location>
</feature>
<gene>
    <name evidence="7" type="ORF">Adt_26344</name>
</gene>
<feature type="transmembrane region" description="Helical" evidence="6">
    <location>
        <begin position="52"/>
        <end position="75"/>
    </location>
</feature>
<evidence type="ECO:0000256" key="5">
    <source>
        <dbReference type="ARBA" id="ARBA00023136"/>
    </source>
</evidence>
<organism evidence="7 8">
    <name type="scientific">Abeliophyllum distichum</name>
    <dbReference type="NCBI Taxonomy" id="126358"/>
    <lineage>
        <taxon>Eukaryota</taxon>
        <taxon>Viridiplantae</taxon>
        <taxon>Streptophyta</taxon>
        <taxon>Embryophyta</taxon>
        <taxon>Tracheophyta</taxon>
        <taxon>Spermatophyta</taxon>
        <taxon>Magnoliopsida</taxon>
        <taxon>eudicotyledons</taxon>
        <taxon>Gunneridae</taxon>
        <taxon>Pentapetalae</taxon>
        <taxon>asterids</taxon>
        <taxon>lamiids</taxon>
        <taxon>Lamiales</taxon>
        <taxon>Oleaceae</taxon>
        <taxon>Forsythieae</taxon>
        <taxon>Abeliophyllum</taxon>
    </lineage>
</organism>
<feature type="transmembrane region" description="Helical" evidence="6">
    <location>
        <begin position="117"/>
        <end position="136"/>
    </location>
</feature>
<keyword evidence="3 6" id="KW-0812">Transmembrane</keyword>
<accession>A0ABD1RQL6</accession>
<evidence type="ECO:0000313" key="7">
    <source>
        <dbReference type="EMBL" id="KAL2490716.1"/>
    </source>
</evidence>
<reference evidence="8" key="1">
    <citation type="submission" date="2024-07" db="EMBL/GenBank/DDBJ databases">
        <title>Two chromosome-level genome assemblies of Korean endemic species Abeliophyllum distichum and Forsythia ovata (Oleaceae).</title>
        <authorList>
            <person name="Jang H."/>
        </authorList>
    </citation>
    <scope>NUCLEOTIDE SEQUENCE [LARGE SCALE GENOMIC DNA]</scope>
</reference>
<dbReference type="AlphaFoldDB" id="A0ABD1RQL6"/>
<evidence type="ECO:0000313" key="8">
    <source>
        <dbReference type="Proteomes" id="UP001604336"/>
    </source>
</evidence>
<dbReference type="PANTHER" id="PTHR46285">
    <property type="entry name" value="PROTEINASE INHIBITOR I4, SERPIN (DUF716)-RELATED"/>
    <property type="match status" value="1"/>
</dbReference>
<evidence type="ECO:0000256" key="2">
    <source>
        <dbReference type="ARBA" id="ARBA00006948"/>
    </source>
</evidence>
<sequence length="381" mass="42563">MGTFVGHLVPGLALALLGLWHTINTIGAYYIRGHTKFMLRFWYPLKTPLCKLEHIELILVLSFSVFAILMQIIDFPYMQFSFKLDNFEHATMFLHLAIFAGYTLFSDFKTSSDTPVGVSGILAASVFGQELFLLHYHSSDHVGLEGHYHWLLQLIVCISLLAALFATCFPTSFPTALVLTVSVVFQGCWLINMGFVLWSHMFIPRGCVTQSSNVSDNTVLGAVLCETHEADLRARALANLQFSWILAAILMVMACVSLVFDRHRTPRRLSPEYEQLHGPCSNDVGLKQIQLNLENLALQVDERAPPLLPLPRGGCLNELTILAIECSVQTGRPKDATLLFAFSPLNEFNPLTLFTLNPLWKTMAAARTVDGLLPLLIFHNL</sequence>
<dbReference type="InterPro" id="IPR006904">
    <property type="entry name" value="DUF716"/>
</dbReference>
<feature type="transmembrane region" description="Helical" evidence="6">
    <location>
        <begin position="148"/>
        <end position="169"/>
    </location>
</feature>
<comment type="subcellular location">
    <subcellularLocation>
        <location evidence="1">Membrane</location>
        <topology evidence="1">Multi-pass membrane protein</topology>
    </subcellularLocation>
</comment>
<keyword evidence="5 6" id="KW-0472">Membrane</keyword>
<evidence type="ECO:0000256" key="1">
    <source>
        <dbReference type="ARBA" id="ARBA00004141"/>
    </source>
</evidence>
<protein>
    <recommendedName>
        <fullName evidence="9">Transmembrane protein 45B</fullName>
    </recommendedName>
</protein>
<evidence type="ECO:0000256" key="6">
    <source>
        <dbReference type="SAM" id="Phobius"/>
    </source>
</evidence>
<dbReference type="PANTHER" id="PTHR46285:SF13">
    <property type="entry name" value="OS02G0167775 PROTEIN"/>
    <property type="match status" value="1"/>
</dbReference>
<evidence type="ECO:0000256" key="3">
    <source>
        <dbReference type="ARBA" id="ARBA00022692"/>
    </source>
</evidence>